<feature type="compositionally biased region" description="Low complexity" evidence="1">
    <location>
        <begin position="320"/>
        <end position="334"/>
    </location>
</feature>
<organism evidence="4 5">
    <name type="scientific">Mycena chlorophos</name>
    <name type="common">Agaric fungus</name>
    <name type="synonym">Agaricus chlorophos</name>
    <dbReference type="NCBI Taxonomy" id="658473"/>
    <lineage>
        <taxon>Eukaryota</taxon>
        <taxon>Fungi</taxon>
        <taxon>Dikarya</taxon>
        <taxon>Basidiomycota</taxon>
        <taxon>Agaricomycotina</taxon>
        <taxon>Agaricomycetes</taxon>
        <taxon>Agaricomycetidae</taxon>
        <taxon>Agaricales</taxon>
        <taxon>Marasmiineae</taxon>
        <taxon>Mycenaceae</taxon>
        <taxon>Mycena</taxon>
    </lineage>
</organism>
<dbReference type="Pfam" id="PF20152">
    <property type="entry name" value="DUF6534"/>
    <property type="match status" value="1"/>
</dbReference>
<evidence type="ECO:0000313" key="4">
    <source>
        <dbReference type="EMBL" id="GAT45609.1"/>
    </source>
</evidence>
<feature type="transmembrane region" description="Helical" evidence="2">
    <location>
        <begin position="210"/>
        <end position="236"/>
    </location>
</feature>
<feature type="domain" description="DUF6534" evidence="3">
    <location>
        <begin position="182"/>
        <end position="269"/>
    </location>
</feature>
<proteinExistence type="predicted"/>
<evidence type="ECO:0000313" key="5">
    <source>
        <dbReference type="Proteomes" id="UP000815677"/>
    </source>
</evidence>
<reference evidence="4" key="1">
    <citation type="submission" date="2014-09" db="EMBL/GenBank/DDBJ databases">
        <title>Genome sequence of the luminous mushroom Mycena chlorophos for searching fungal bioluminescence genes.</title>
        <authorList>
            <person name="Tanaka Y."/>
            <person name="Kasuga D."/>
            <person name="Oba Y."/>
            <person name="Hase S."/>
            <person name="Sato K."/>
            <person name="Oba Y."/>
            <person name="Sakakibara Y."/>
        </authorList>
    </citation>
    <scope>NUCLEOTIDE SEQUENCE</scope>
</reference>
<keyword evidence="2" id="KW-1133">Transmembrane helix</keyword>
<keyword evidence="2" id="KW-0812">Transmembrane</keyword>
<feature type="transmembrane region" description="Helical" evidence="2">
    <location>
        <begin position="177"/>
        <end position="198"/>
    </location>
</feature>
<feature type="transmembrane region" description="Helical" evidence="2">
    <location>
        <begin position="135"/>
        <end position="157"/>
    </location>
</feature>
<dbReference type="InterPro" id="IPR045339">
    <property type="entry name" value="DUF6534"/>
</dbReference>
<evidence type="ECO:0000259" key="3">
    <source>
        <dbReference type="Pfam" id="PF20152"/>
    </source>
</evidence>
<keyword evidence="5" id="KW-1185">Reference proteome</keyword>
<feature type="transmembrane region" description="Helical" evidence="2">
    <location>
        <begin position="242"/>
        <end position="264"/>
    </location>
</feature>
<dbReference type="EMBL" id="DF841551">
    <property type="protein sequence ID" value="GAT45609.1"/>
    <property type="molecule type" value="Genomic_DNA"/>
</dbReference>
<sequence length="357" mass="38991">MSAPDLTSTSGVWLVTAFVQAMLQGCGLLQAFLYFVWYPKDPWSVKATVLTMVVLQCVQISAAVTNVYNWFITGFGDFQNLNTIHRADMIQLVALFLSIFVAQAHFARCIFQRAPIPPFSEIVTDASSIVMKNNFIVPGLILLFALAALGAGLGQVIQAIGLKFYSNLGATSLSSNLQAAFALAADLLITVGLCWRLNESRTGMQSSNRIINFLVMTAINRGVFTMCFATLDIILFCVRPGTFYFMIGFLVSDKLYMNSLLAILNTRQYAMDLRGTSEISGGGSRSLPPMSFAPNRSNGPGLTRKPNHDGPGSPNNFAMSVTSPTTTTVSISETYRGPDELGFGDYERKIRSPQNDF</sequence>
<feature type="region of interest" description="Disordered" evidence="1">
    <location>
        <begin position="280"/>
        <end position="357"/>
    </location>
</feature>
<dbReference type="Proteomes" id="UP000815677">
    <property type="component" value="Unassembled WGS sequence"/>
</dbReference>
<gene>
    <name evidence="4" type="ORF">MCHLO_03175</name>
</gene>
<evidence type="ECO:0000256" key="2">
    <source>
        <dbReference type="SAM" id="Phobius"/>
    </source>
</evidence>
<accession>A0ABQ0L5B9</accession>
<protein>
    <recommendedName>
        <fullName evidence="3">DUF6534 domain-containing protein</fullName>
    </recommendedName>
</protein>
<keyword evidence="2" id="KW-0472">Membrane</keyword>
<dbReference type="PANTHER" id="PTHR40465:SF1">
    <property type="entry name" value="DUF6534 DOMAIN-CONTAINING PROTEIN"/>
    <property type="match status" value="1"/>
</dbReference>
<name>A0ABQ0L5B9_MYCCL</name>
<feature type="transmembrane region" description="Helical" evidence="2">
    <location>
        <begin position="12"/>
        <end position="37"/>
    </location>
</feature>
<feature type="transmembrane region" description="Helical" evidence="2">
    <location>
        <begin position="49"/>
        <end position="72"/>
    </location>
</feature>
<feature type="transmembrane region" description="Helical" evidence="2">
    <location>
        <begin position="92"/>
        <end position="111"/>
    </location>
</feature>
<evidence type="ECO:0000256" key="1">
    <source>
        <dbReference type="SAM" id="MobiDB-lite"/>
    </source>
</evidence>
<dbReference type="PANTHER" id="PTHR40465">
    <property type="entry name" value="CHROMOSOME 1, WHOLE GENOME SHOTGUN SEQUENCE"/>
    <property type="match status" value="1"/>
</dbReference>